<dbReference type="InParanoid" id="G2YY06"/>
<dbReference type="Proteomes" id="UP000008177">
    <property type="component" value="Unplaced contigs"/>
</dbReference>
<accession>G2YY06</accession>
<evidence type="ECO:0000313" key="3">
    <source>
        <dbReference type="Proteomes" id="UP000008177"/>
    </source>
</evidence>
<evidence type="ECO:0000313" key="2">
    <source>
        <dbReference type="EMBL" id="CCD56504.1"/>
    </source>
</evidence>
<dbReference type="EMBL" id="FQ790360">
    <property type="protein sequence ID" value="CCD56504.1"/>
    <property type="molecule type" value="Genomic_DNA"/>
</dbReference>
<name>G2YY06_BOTF4</name>
<protein>
    <submittedName>
        <fullName evidence="2">Uncharacterized protein</fullName>
    </submittedName>
</protein>
<dbReference type="HOGENOM" id="CLU_3368405_0_0_1"/>
<dbReference type="AlphaFoldDB" id="G2YY06"/>
<sequence length="35" mass="3698">MTETESHGNSRKAPLLLASQAPFTHSSSATPQTTI</sequence>
<feature type="compositionally biased region" description="Polar residues" evidence="1">
    <location>
        <begin position="21"/>
        <end position="35"/>
    </location>
</feature>
<feature type="region of interest" description="Disordered" evidence="1">
    <location>
        <begin position="1"/>
        <end position="35"/>
    </location>
</feature>
<evidence type="ECO:0000256" key="1">
    <source>
        <dbReference type="SAM" id="MobiDB-lite"/>
    </source>
</evidence>
<proteinExistence type="predicted"/>
<reference evidence="3" key="1">
    <citation type="journal article" date="2011" name="PLoS Genet.">
        <title>Genomic analysis of the necrotrophic fungal pathogens Sclerotinia sclerotiorum and Botrytis cinerea.</title>
        <authorList>
            <person name="Amselem J."/>
            <person name="Cuomo C.A."/>
            <person name="van Kan J.A."/>
            <person name="Viaud M."/>
            <person name="Benito E.P."/>
            <person name="Couloux A."/>
            <person name="Coutinho P.M."/>
            <person name="de Vries R.P."/>
            <person name="Dyer P.S."/>
            <person name="Fillinger S."/>
            <person name="Fournier E."/>
            <person name="Gout L."/>
            <person name="Hahn M."/>
            <person name="Kohn L."/>
            <person name="Lapalu N."/>
            <person name="Plummer K.M."/>
            <person name="Pradier J.M."/>
            <person name="Quevillon E."/>
            <person name="Sharon A."/>
            <person name="Simon A."/>
            <person name="ten Have A."/>
            <person name="Tudzynski B."/>
            <person name="Tudzynski P."/>
            <person name="Wincker P."/>
            <person name="Andrew M."/>
            <person name="Anthouard V."/>
            <person name="Beever R.E."/>
            <person name="Beffa R."/>
            <person name="Benoit I."/>
            <person name="Bouzid O."/>
            <person name="Brault B."/>
            <person name="Chen Z."/>
            <person name="Choquer M."/>
            <person name="Collemare J."/>
            <person name="Cotton P."/>
            <person name="Danchin E.G."/>
            <person name="Da Silva C."/>
            <person name="Gautier A."/>
            <person name="Giraud C."/>
            <person name="Giraud T."/>
            <person name="Gonzalez C."/>
            <person name="Grossetete S."/>
            <person name="Guldener U."/>
            <person name="Henrissat B."/>
            <person name="Howlett B.J."/>
            <person name="Kodira C."/>
            <person name="Kretschmer M."/>
            <person name="Lappartient A."/>
            <person name="Leroch M."/>
            <person name="Levis C."/>
            <person name="Mauceli E."/>
            <person name="Neuveglise C."/>
            <person name="Oeser B."/>
            <person name="Pearson M."/>
            <person name="Poulain J."/>
            <person name="Poussereau N."/>
            <person name="Quesneville H."/>
            <person name="Rascle C."/>
            <person name="Schumacher J."/>
            <person name="Segurens B."/>
            <person name="Sexton A."/>
            <person name="Silva E."/>
            <person name="Sirven C."/>
            <person name="Soanes D.M."/>
            <person name="Talbot N.J."/>
            <person name="Templeton M."/>
            <person name="Yandava C."/>
            <person name="Yarden O."/>
            <person name="Zeng Q."/>
            <person name="Rollins J.A."/>
            <person name="Lebrun M.H."/>
            <person name="Dickman M."/>
        </authorList>
    </citation>
    <scope>NUCLEOTIDE SEQUENCE [LARGE SCALE GENOMIC DNA]</scope>
    <source>
        <strain evidence="3">T4</strain>
    </source>
</reference>
<organism evidence="2 3">
    <name type="scientific">Botryotinia fuckeliana (strain T4)</name>
    <name type="common">Noble rot fungus</name>
    <name type="synonym">Botrytis cinerea</name>
    <dbReference type="NCBI Taxonomy" id="999810"/>
    <lineage>
        <taxon>Eukaryota</taxon>
        <taxon>Fungi</taxon>
        <taxon>Dikarya</taxon>
        <taxon>Ascomycota</taxon>
        <taxon>Pezizomycotina</taxon>
        <taxon>Leotiomycetes</taxon>
        <taxon>Helotiales</taxon>
        <taxon>Sclerotiniaceae</taxon>
        <taxon>Botrytis</taxon>
    </lineage>
</organism>
<gene>
    <name evidence="2" type="ORF">BofuT4_uP146730.1</name>
</gene>